<accession>A0ABS1QU44</accession>
<reference evidence="2" key="1">
    <citation type="submission" date="2021-01" db="EMBL/GenBank/DDBJ databases">
        <title>Genome public.</title>
        <authorList>
            <person name="Liu C."/>
            <person name="Sun Q."/>
        </authorList>
    </citation>
    <scope>NUCLEOTIDE SEQUENCE [LARGE SCALE GENOMIC DNA]</scope>
    <source>
        <strain evidence="2">CGMCC 1.18722</strain>
    </source>
</reference>
<comment type="caution">
    <text evidence="1">The sequence shown here is derived from an EMBL/GenBank/DDBJ whole genome shotgun (WGS) entry which is preliminary data.</text>
</comment>
<organism evidence="1 2">
    <name type="scientific">Zobellella iuensis</name>
    <dbReference type="NCBI Taxonomy" id="2803811"/>
    <lineage>
        <taxon>Bacteria</taxon>
        <taxon>Pseudomonadati</taxon>
        <taxon>Pseudomonadota</taxon>
        <taxon>Gammaproteobacteria</taxon>
        <taxon>Aeromonadales</taxon>
        <taxon>Aeromonadaceae</taxon>
        <taxon>Zobellella</taxon>
    </lineage>
</organism>
<evidence type="ECO:0000313" key="2">
    <source>
        <dbReference type="Proteomes" id="UP000638570"/>
    </source>
</evidence>
<proteinExistence type="predicted"/>
<name>A0ABS1QU44_9GAMM</name>
<protein>
    <submittedName>
        <fullName evidence="1">Uncharacterized protein</fullName>
    </submittedName>
</protein>
<gene>
    <name evidence="1" type="ORF">JKV55_10500</name>
</gene>
<dbReference type="EMBL" id="JAERTZ010000023">
    <property type="protein sequence ID" value="MBL1377759.1"/>
    <property type="molecule type" value="Genomic_DNA"/>
</dbReference>
<evidence type="ECO:0000313" key="1">
    <source>
        <dbReference type="EMBL" id="MBL1377759.1"/>
    </source>
</evidence>
<dbReference type="RefSeq" id="WP_202084997.1">
    <property type="nucleotide sequence ID" value="NZ_JAERTZ010000023.1"/>
</dbReference>
<keyword evidence="2" id="KW-1185">Reference proteome</keyword>
<dbReference type="Proteomes" id="UP000638570">
    <property type="component" value="Unassembled WGS sequence"/>
</dbReference>
<sequence length="501" mass="58774">MNLQEVYELVMNELSTFHEPSRLVIYSEKKYHFFDKSFNLEDLNGLNISLLNAKYKIQIIEHGKFVDATKYKWLTHQGTALGKFTPLDLENTDKIRTIESLYLLNEDKSINSYFKQFFYFYFRNSLPKENSVLSLSITNHLEALIKSRLKGYDKLDFFYSYNYCMSNLIDRNNASYFPLDSSKFNNIAKDLGSRVADKKISDSVVSFFYGLYYSGQAKRENAVQCFNVAKSLAGDLYNFYGVDTGINTYLNEDEIEDEIEVHKFCNTEKYLIETKKKNNICLVLSVDERFLRIYGSQIVNYISNLREYDFHIVVICPSSSVESVYQNFFDYCCAYEKFTQTTVLDRVSFSYFPPHSSFSDIKTFYATARFFSVVKLLEEYNYVYVMDADLTIEKDPHNYLSSLTSKDLSLSFTKGLMSIFPWRKYLAGNVMFSRKSLPLAIKLCRYILAGLKLKNSWMLDQNAFEYIIDGSPNLYDIYDNYKSDKPFTQIQFRQIMERNQK</sequence>